<evidence type="ECO:0000256" key="5">
    <source>
        <dbReference type="ARBA" id="ARBA00023136"/>
    </source>
</evidence>
<keyword evidence="3 7" id="KW-1133">Transmembrane helix</keyword>
<sequence>MDYSGSSEDLLDTSLESSPSDAGGLEDPHYHAPHRPSPFTLRSQCANDKCPMGTGILFRSRISPSPSKQRVRSRRRRRSDQSHLDNTTTSISYQDLSHDLSHSHHHHTHEHDTPHHNHTHVHPTPPHHNHVHGHTQVYHVQQAHYDHHNLIDSLTHNTHTHTKEHSSQNNIQDSQTDHLTHQTGLTHSTQTHQTRHTHTTSQDQTDHSLTNHNHTPKDHGRTLRSQPLEVSTDKPRQLRVGEMLRHRSRTPRSKKKASSSPATTRGEETEERSDGGGVRSGMASIATAVKKNVLEFLSPSKTNTSLPSIVESSESGFEEGTLFGEASSTPASNQFVGARQFFQERNTREKLISDFISPGDTPSNLRESTRRLTLRKPFNLYIAYSSDEELEEWQHQPKSNYTYSESLTYRERVTPDRKIGSPNMSRRGLRGANIKQDYSTSDLSTDESGHLNLRTRTIVRPMDALSDTSDGEELAMESVPVRRLRNSRSRSIDPVRLANGGNMTRTHTTTTVTTTKTLHQGLDVESDIDDNSESAVPFRATPLTARSTTPLGRTPTPLGRAPTPVIRSSTPLRRSITPINSHVEYVSLNNVGRGYMLTKGAIAEDVEEEEMEVPKNKVVAWSQRTWQNITWVTTVITTSIVMMAARAVTARQHNTSDSTRDGSGKFTSFMSSLTLTTRRVTTTTTDLFTSTKERIRKNPILLWIPLLFIILLLALVAYWWLFQSRTKTDDTTTDPSDGTSFLPFVMTSASELTLSVINGISQTTQSLALGISSGLLVVWNTLLALGSWLLATCSTCLHTAWVSVTSMFSLLGTLVYAGLSHLLHFFYLILDFLQYLVLTVLGFFTTSVSYIHGIFIPLAAKTTNTVNTQTTLSETLDSQTTHTKTFDTTQETETWSIIGWVSDAASLNWATDAYKGLTDGATTTKNWMWNGWMWMVLSVADALNTVATFILWLLGSLWFLICYLVSGLWTGLAYIFSGIIGFYTSTATTVSSLANTTSSAVVHYSSLILMPFLMTSKDSKVVVSPPSSSGSRIVASSEDSNTYIQVPKGQLEHLMQRLETVEHFAQQLEMLGVKLAKLEDSLVEGQDHNMESQKQQASLRKEMDQLIVKHQDLKLRQDELVGEVNHCCKDAIVAVENVERHLTTLLGDTFGLPGENTQGGGTAKNLAAWLSTYYVAKDELETRLTELKAAMQATAVKEDKEMMMMMSKTATAQTTQVVMDTVLERLMVELQKQQTIMAEHAKDQVAQQVKLQVEKAAIILSEEVTNQMDQKLYNTKQQLQEGVIIAVKDSVPEHISAAIHEAVALAVSETVALEVPKAVDTKLPGMVNTAVGGAVDIAVGDAVDAAVGVALDGAVDAAVGVAVASAVSDAVEKAVTVAVTNIVTSVVPQAVADIVPQTVESALPDAVAVAVQEAVVMKVQEAVAAAVPEVVASVLPAAVNDSVVSAVSEALEQVDVNKAGGITAKVKVDGEEGMVVMAGSSPGTIPTTVNISHNSSNNGSGFFGLNTGLNRSAVMEIVKEALMKYDADKTGMVDHALESAGGNIISTRCTENYQVHRAQVIILGIPIYWQSTNNPRTIIQPDRMPGQCWAFKGSQGYIVVQLAGLVKPTGFTLEHIPKSLSPSGEIDSAPREFEVWGLKSEKDEGIQLGVYEYNRYGEPLQYFSVQVNNEEYFPFVELKVNSNHGNLQYTCLYRFRVHGERNS</sequence>
<feature type="region of interest" description="Disordered" evidence="6">
    <location>
        <begin position="1"/>
        <end position="132"/>
    </location>
</feature>
<dbReference type="FunFam" id="2.60.120.260:FF:000009">
    <property type="entry name" value="SUN domain-containing protein 1 isoform X1"/>
    <property type="match status" value="1"/>
</dbReference>
<feature type="transmembrane region" description="Helical" evidence="7">
    <location>
        <begin position="801"/>
        <end position="823"/>
    </location>
</feature>
<accession>A0AAE1QLH6</accession>
<feature type="domain" description="SUN" evidence="8">
    <location>
        <begin position="1541"/>
        <end position="1702"/>
    </location>
</feature>
<evidence type="ECO:0000259" key="8">
    <source>
        <dbReference type="PROSITE" id="PS51469"/>
    </source>
</evidence>
<evidence type="ECO:0000256" key="4">
    <source>
        <dbReference type="ARBA" id="ARBA00023054"/>
    </source>
</evidence>
<feature type="transmembrane region" description="Helical" evidence="7">
    <location>
        <begin position="835"/>
        <end position="860"/>
    </location>
</feature>
<dbReference type="GO" id="GO:0043495">
    <property type="term" value="F:protein-membrane adaptor activity"/>
    <property type="evidence" value="ECO:0007669"/>
    <property type="project" value="TreeGrafter"/>
</dbReference>
<comment type="caution">
    <text evidence="9">The sequence shown here is derived from an EMBL/GenBank/DDBJ whole genome shotgun (WGS) entry which is preliminary data.</text>
</comment>
<dbReference type="EMBL" id="JAWZYT010000066">
    <property type="protein sequence ID" value="KAK4328675.1"/>
    <property type="molecule type" value="Genomic_DNA"/>
</dbReference>
<feature type="region of interest" description="Disordered" evidence="6">
    <location>
        <begin position="545"/>
        <end position="566"/>
    </location>
</feature>
<dbReference type="GO" id="GO:0034993">
    <property type="term" value="C:meiotic nuclear membrane microtubule tethering complex"/>
    <property type="evidence" value="ECO:0007669"/>
    <property type="project" value="TreeGrafter"/>
</dbReference>
<dbReference type="PANTHER" id="PTHR12911:SF8">
    <property type="entry name" value="KLAROID PROTEIN-RELATED"/>
    <property type="match status" value="1"/>
</dbReference>
<keyword evidence="2 7" id="KW-0812">Transmembrane</keyword>
<dbReference type="PROSITE" id="PS51469">
    <property type="entry name" value="SUN"/>
    <property type="match status" value="1"/>
</dbReference>
<feature type="compositionally biased region" description="Polar residues" evidence="6">
    <location>
        <begin position="84"/>
        <end position="95"/>
    </location>
</feature>
<reference evidence="9" key="1">
    <citation type="submission" date="2023-11" db="EMBL/GenBank/DDBJ databases">
        <title>Genome assemblies of two species of porcelain crab, Petrolisthes cinctipes and Petrolisthes manimaculis (Anomura: Porcellanidae).</title>
        <authorList>
            <person name="Angst P."/>
        </authorList>
    </citation>
    <scope>NUCLEOTIDE SEQUENCE</scope>
    <source>
        <strain evidence="9">PB745_02</strain>
        <tissue evidence="9">Gill</tissue>
    </source>
</reference>
<organism evidence="9 10">
    <name type="scientific">Petrolisthes manimaculis</name>
    <dbReference type="NCBI Taxonomy" id="1843537"/>
    <lineage>
        <taxon>Eukaryota</taxon>
        <taxon>Metazoa</taxon>
        <taxon>Ecdysozoa</taxon>
        <taxon>Arthropoda</taxon>
        <taxon>Crustacea</taxon>
        <taxon>Multicrustacea</taxon>
        <taxon>Malacostraca</taxon>
        <taxon>Eumalacostraca</taxon>
        <taxon>Eucarida</taxon>
        <taxon>Decapoda</taxon>
        <taxon>Pleocyemata</taxon>
        <taxon>Anomura</taxon>
        <taxon>Galatheoidea</taxon>
        <taxon>Porcellanidae</taxon>
        <taxon>Petrolisthes</taxon>
    </lineage>
</organism>
<dbReference type="InterPro" id="IPR045119">
    <property type="entry name" value="SUN1-5"/>
</dbReference>
<evidence type="ECO:0000256" key="3">
    <source>
        <dbReference type="ARBA" id="ARBA00022989"/>
    </source>
</evidence>
<gene>
    <name evidence="9" type="ORF">Pmani_000922</name>
</gene>
<dbReference type="PANTHER" id="PTHR12911">
    <property type="entry name" value="SAD1/UNC-84-LIKE PROTEIN-RELATED"/>
    <property type="match status" value="1"/>
</dbReference>
<feature type="transmembrane region" description="Helical" evidence="7">
    <location>
        <begin position="767"/>
        <end position="789"/>
    </location>
</feature>
<feature type="transmembrane region" description="Helical" evidence="7">
    <location>
        <begin position="932"/>
        <end position="954"/>
    </location>
</feature>
<evidence type="ECO:0000313" key="9">
    <source>
        <dbReference type="EMBL" id="KAK4328675.1"/>
    </source>
</evidence>
<evidence type="ECO:0000313" key="10">
    <source>
        <dbReference type="Proteomes" id="UP001292094"/>
    </source>
</evidence>
<name>A0AAE1QLH6_9EUCA</name>
<feature type="transmembrane region" description="Helical" evidence="7">
    <location>
        <begin position="700"/>
        <end position="721"/>
    </location>
</feature>
<comment type="subcellular location">
    <subcellularLocation>
        <location evidence="1">Membrane</location>
    </subcellularLocation>
</comment>
<dbReference type="Proteomes" id="UP001292094">
    <property type="component" value="Unassembled WGS sequence"/>
</dbReference>
<feature type="region of interest" description="Disordered" evidence="6">
    <location>
        <begin position="183"/>
        <end position="280"/>
    </location>
</feature>
<feature type="compositionally biased region" description="Basic residues" evidence="6">
    <location>
        <begin position="246"/>
        <end position="257"/>
    </location>
</feature>
<proteinExistence type="predicted"/>
<evidence type="ECO:0000256" key="7">
    <source>
        <dbReference type="SAM" id="Phobius"/>
    </source>
</evidence>
<keyword evidence="10" id="KW-1185">Reference proteome</keyword>
<feature type="transmembrane region" description="Helical" evidence="7">
    <location>
        <begin position="629"/>
        <end position="648"/>
    </location>
</feature>
<evidence type="ECO:0000256" key="1">
    <source>
        <dbReference type="ARBA" id="ARBA00004370"/>
    </source>
</evidence>
<dbReference type="InterPro" id="IPR012919">
    <property type="entry name" value="SUN_dom"/>
</dbReference>
<dbReference type="Pfam" id="PF07738">
    <property type="entry name" value="Sad1_UNC"/>
    <property type="match status" value="1"/>
</dbReference>
<feature type="compositionally biased region" description="Basic residues" evidence="6">
    <location>
        <begin position="116"/>
        <end position="132"/>
    </location>
</feature>
<feature type="transmembrane region" description="Helical" evidence="7">
    <location>
        <begin position="961"/>
        <end position="983"/>
    </location>
</feature>
<protein>
    <recommendedName>
        <fullName evidence="8">SUN domain-containing protein</fullName>
    </recommendedName>
</protein>
<keyword evidence="4" id="KW-0175">Coiled coil</keyword>
<feature type="compositionally biased region" description="Low complexity" evidence="6">
    <location>
        <begin position="548"/>
        <end position="560"/>
    </location>
</feature>
<feature type="compositionally biased region" description="Low complexity" evidence="6">
    <location>
        <begin position="1"/>
        <end position="21"/>
    </location>
</feature>
<feature type="compositionally biased region" description="Basic residues" evidence="6">
    <location>
        <begin position="69"/>
        <end position="78"/>
    </location>
</feature>
<evidence type="ECO:0000256" key="6">
    <source>
        <dbReference type="SAM" id="MobiDB-lite"/>
    </source>
</evidence>
<dbReference type="Gene3D" id="2.60.120.260">
    <property type="entry name" value="Galactose-binding domain-like"/>
    <property type="match status" value="1"/>
</dbReference>
<evidence type="ECO:0000256" key="2">
    <source>
        <dbReference type="ARBA" id="ARBA00022692"/>
    </source>
</evidence>
<keyword evidence="5 7" id="KW-0472">Membrane</keyword>